<feature type="compositionally biased region" description="Basic and acidic residues" evidence="1">
    <location>
        <begin position="171"/>
        <end position="180"/>
    </location>
</feature>
<sequence length="189" mass="20194">MARDDKSHGCAGPSEYSEMHTIVGSISTPIFSIVVERMNNVLPFLAAAAANIDLRTLPNLYLNDGFGRRQLQAAAGRKRSGGKTIGRSWGTELGQKLGQKSGSQVVVCCTIPPSTPILCPNLSQSWGRVEARVGVKKPAVKPPNASEHSSDHEHLASHQSVNSACPTAQKGGEENRKEKVGPAMCQRQP</sequence>
<evidence type="ECO:0000256" key="1">
    <source>
        <dbReference type="SAM" id="MobiDB-lite"/>
    </source>
</evidence>
<evidence type="ECO:0000313" key="2">
    <source>
        <dbReference type="EMBL" id="KAJ7028238.1"/>
    </source>
</evidence>
<dbReference type="AlphaFoldDB" id="A0AAD6WUX8"/>
<protein>
    <submittedName>
        <fullName evidence="2">Uncharacterized protein</fullName>
    </submittedName>
</protein>
<feature type="region of interest" description="Disordered" evidence="1">
    <location>
        <begin position="136"/>
        <end position="189"/>
    </location>
</feature>
<keyword evidence="3" id="KW-1185">Reference proteome</keyword>
<comment type="caution">
    <text evidence="2">The sequence shown here is derived from an EMBL/GenBank/DDBJ whole genome shotgun (WGS) entry which is preliminary data.</text>
</comment>
<organism evidence="2 3">
    <name type="scientific">Mycena alexandri</name>
    <dbReference type="NCBI Taxonomy" id="1745969"/>
    <lineage>
        <taxon>Eukaryota</taxon>
        <taxon>Fungi</taxon>
        <taxon>Dikarya</taxon>
        <taxon>Basidiomycota</taxon>
        <taxon>Agaricomycotina</taxon>
        <taxon>Agaricomycetes</taxon>
        <taxon>Agaricomycetidae</taxon>
        <taxon>Agaricales</taxon>
        <taxon>Marasmiineae</taxon>
        <taxon>Mycenaceae</taxon>
        <taxon>Mycena</taxon>
    </lineage>
</organism>
<name>A0AAD6WUX8_9AGAR</name>
<proteinExistence type="predicted"/>
<feature type="compositionally biased region" description="Polar residues" evidence="1">
    <location>
        <begin position="157"/>
        <end position="166"/>
    </location>
</feature>
<gene>
    <name evidence="2" type="ORF">C8F04DRAFT_1188780</name>
</gene>
<accession>A0AAD6WUX8</accession>
<reference evidence="2" key="1">
    <citation type="submission" date="2023-03" db="EMBL/GenBank/DDBJ databases">
        <title>Massive genome expansion in bonnet fungi (Mycena s.s.) driven by repeated elements and novel gene families across ecological guilds.</title>
        <authorList>
            <consortium name="Lawrence Berkeley National Laboratory"/>
            <person name="Harder C.B."/>
            <person name="Miyauchi S."/>
            <person name="Viragh M."/>
            <person name="Kuo A."/>
            <person name="Thoen E."/>
            <person name="Andreopoulos B."/>
            <person name="Lu D."/>
            <person name="Skrede I."/>
            <person name="Drula E."/>
            <person name="Henrissat B."/>
            <person name="Morin E."/>
            <person name="Kohler A."/>
            <person name="Barry K."/>
            <person name="LaButti K."/>
            <person name="Morin E."/>
            <person name="Salamov A."/>
            <person name="Lipzen A."/>
            <person name="Mereny Z."/>
            <person name="Hegedus B."/>
            <person name="Baldrian P."/>
            <person name="Stursova M."/>
            <person name="Weitz H."/>
            <person name="Taylor A."/>
            <person name="Grigoriev I.V."/>
            <person name="Nagy L.G."/>
            <person name="Martin F."/>
            <person name="Kauserud H."/>
        </authorList>
    </citation>
    <scope>NUCLEOTIDE SEQUENCE</scope>
    <source>
        <strain evidence="2">CBHHK200</strain>
    </source>
</reference>
<dbReference type="EMBL" id="JARJCM010000114">
    <property type="protein sequence ID" value="KAJ7028238.1"/>
    <property type="molecule type" value="Genomic_DNA"/>
</dbReference>
<evidence type="ECO:0000313" key="3">
    <source>
        <dbReference type="Proteomes" id="UP001218188"/>
    </source>
</evidence>
<dbReference type="Proteomes" id="UP001218188">
    <property type="component" value="Unassembled WGS sequence"/>
</dbReference>